<dbReference type="GO" id="GO:0005886">
    <property type="term" value="C:plasma membrane"/>
    <property type="evidence" value="ECO:0007669"/>
    <property type="project" value="UniProtKB-SubCell"/>
</dbReference>
<dbReference type="Gene3D" id="1.20.1250.20">
    <property type="entry name" value="MFS general substrate transporter like domains"/>
    <property type="match status" value="1"/>
</dbReference>
<organism evidence="7 8">
    <name type="scientific">Morchella conica CCBAS932</name>
    <dbReference type="NCBI Taxonomy" id="1392247"/>
    <lineage>
        <taxon>Eukaryota</taxon>
        <taxon>Fungi</taxon>
        <taxon>Dikarya</taxon>
        <taxon>Ascomycota</taxon>
        <taxon>Pezizomycotina</taxon>
        <taxon>Pezizomycetes</taxon>
        <taxon>Pezizales</taxon>
        <taxon>Morchellaceae</taxon>
        <taxon>Morchella</taxon>
    </lineage>
</organism>
<dbReference type="Proteomes" id="UP000277580">
    <property type="component" value="Unassembled WGS sequence"/>
</dbReference>
<feature type="transmembrane region" description="Helical" evidence="6">
    <location>
        <begin position="350"/>
        <end position="367"/>
    </location>
</feature>
<accession>A0A3N4L3C1</accession>
<feature type="transmembrane region" description="Helical" evidence="6">
    <location>
        <begin position="101"/>
        <end position="119"/>
    </location>
</feature>
<dbReference type="InParanoid" id="A0A3N4L3C1"/>
<keyword evidence="8" id="KW-1185">Reference proteome</keyword>
<dbReference type="AlphaFoldDB" id="A0A3N4L3C1"/>
<feature type="transmembrane region" description="Helical" evidence="6">
    <location>
        <begin position="317"/>
        <end position="338"/>
    </location>
</feature>
<keyword evidence="3 6" id="KW-0812">Transmembrane</keyword>
<evidence type="ECO:0000256" key="6">
    <source>
        <dbReference type="SAM" id="Phobius"/>
    </source>
</evidence>
<dbReference type="InterPro" id="IPR036259">
    <property type="entry name" value="MFS_trans_sf"/>
</dbReference>
<feature type="transmembrane region" description="Helical" evidence="6">
    <location>
        <begin position="152"/>
        <end position="170"/>
    </location>
</feature>
<evidence type="ECO:0000313" key="8">
    <source>
        <dbReference type="Proteomes" id="UP000277580"/>
    </source>
</evidence>
<feature type="transmembrane region" description="Helical" evidence="6">
    <location>
        <begin position="34"/>
        <end position="60"/>
    </location>
</feature>
<evidence type="ECO:0000256" key="3">
    <source>
        <dbReference type="ARBA" id="ARBA00022692"/>
    </source>
</evidence>
<dbReference type="PANTHER" id="PTHR23513">
    <property type="entry name" value="INTEGRAL MEMBRANE EFFLUX PROTEIN-RELATED"/>
    <property type="match status" value="1"/>
</dbReference>
<keyword evidence="5 6" id="KW-0472">Membrane</keyword>
<feature type="transmembrane region" description="Helical" evidence="6">
    <location>
        <begin position="373"/>
        <end position="399"/>
    </location>
</feature>
<evidence type="ECO:0000256" key="2">
    <source>
        <dbReference type="ARBA" id="ARBA00022475"/>
    </source>
</evidence>
<dbReference type="OrthoDB" id="5344169at2759"/>
<reference evidence="7 8" key="1">
    <citation type="journal article" date="2018" name="Nat. Ecol. Evol.">
        <title>Pezizomycetes genomes reveal the molecular basis of ectomycorrhizal truffle lifestyle.</title>
        <authorList>
            <person name="Murat C."/>
            <person name="Payen T."/>
            <person name="Noel B."/>
            <person name="Kuo A."/>
            <person name="Morin E."/>
            <person name="Chen J."/>
            <person name="Kohler A."/>
            <person name="Krizsan K."/>
            <person name="Balestrini R."/>
            <person name="Da Silva C."/>
            <person name="Montanini B."/>
            <person name="Hainaut M."/>
            <person name="Levati E."/>
            <person name="Barry K.W."/>
            <person name="Belfiori B."/>
            <person name="Cichocki N."/>
            <person name="Clum A."/>
            <person name="Dockter R.B."/>
            <person name="Fauchery L."/>
            <person name="Guy J."/>
            <person name="Iotti M."/>
            <person name="Le Tacon F."/>
            <person name="Lindquist E.A."/>
            <person name="Lipzen A."/>
            <person name="Malagnac F."/>
            <person name="Mello A."/>
            <person name="Molinier V."/>
            <person name="Miyauchi S."/>
            <person name="Poulain J."/>
            <person name="Riccioni C."/>
            <person name="Rubini A."/>
            <person name="Sitrit Y."/>
            <person name="Splivallo R."/>
            <person name="Traeger S."/>
            <person name="Wang M."/>
            <person name="Zifcakova L."/>
            <person name="Wipf D."/>
            <person name="Zambonelli A."/>
            <person name="Paolocci F."/>
            <person name="Nowrousian M."/>
            <person name="Ottonello S."/>
            <person name="Baldrian P."/>
            <person name="Spatafora J.W."/>
            <person name="Henrissat B."/>
            <person name="Nagy L.G."/>
            <person name="Aury J.M."/>
            <person name="Wincker P."/>
            <person name="Grigoriev I.V."/>
            <person name="Bonfante P."/>
            <person name="Martin F.M."/>
        </authorList>
    </citation>
    <scope>NUCLEOTIDE SEQUENCE [LARGE SCALE GENOMIC DNA]</scope>
    <source>
        <strain evidence="7 8">CCBAS932</strain>
    </source>
</reference>
<dbReference type="SUPFAM" id="SSF103473">
    <property type="entry name" value="MFS general substrate transporter"/>
    <property type="match status" value="1"/>
</dbReference>
<evidence type="ECO:0000256" key="5">
    <source>
        <dbReference type="ARBA" id="ARBA00023136"/>
    </source>
</evidence>
<dbReference type="EMBL" id="ML119128">
    <property type="protein sequence ID" value="RPB12505.1"/>
    <property type="molecule type" value="Genomic_DNA"/>
</dbReference>
<keyword evidence="2" id="KW-1003">Cell membrane</keyword>
<protein>
    <submittedName>
        <fullName evidence="7">MFS general substrate transporter</fullName>
    </submittedName>
</protein>
<dbReference type="PANTHER" id="PTHR23513:SF6">
    <property type="entry name" value="MAJOR FACILITATOR SUPERFAMILY ASSOCIATED DOMAIN-CONTAINING PROTEIN"/>
    <property type="match status" value="1"/>
</dbReference>
<keyword evidence="4 6" id="KW-1133">Transmembrane helix</keyword>
<proteinExistence type="predicted"/>
<feature type="transmembrane region" description="Helical" evidence="6">
    <location>
        <begin position="191"/>
        <end position="212"/>
    </location>
</feature>
<gene>
    <name evidence="7" type="ORF">P167DRAFT_574198</name>
</gene>
<evidence type="ECO:0000313" key="7">
    <source>
        <dbReference type="EMBL" id="RPB12505.1"/>
    </source>
</evidence>
<comment type="subcellular location">
    <subcellularLocation>
        <location evidence="1">Cell membrane</location>
        <topology evidence="1">Multi-pass membrane protein</topology>
    </subcellularLocation>
</comment>
<feature type="transmembrane region" description="Helical" evidence="6">
    <location>
        <begin position="453"/>
        <end position="475"/>
    </location>
</feature>
<feature type="transmembrane region" description="Helical" evidence="6">
    <location>
        <begin position="218"/>
        <end position="240"/>
    </location>
</feature>
<feature type="transmembrane region" description="Helical" evidence="6">
    <location>
        <begin position="420"/>
        <end position="441"/>
    </location>
</feature>
<evidence type="ECO:0000256" key="1">
    <source>
        <dbReference type="ARBA" id="ARBA00004651"/>
    </source>
</evidence>
<evidence type="ECO:0000256" key="4">
    <source>
        <dbReference type="ARBA" id="ARBA00022989"/>
    </source>
</evidence>
<sequence>MAPPKPLSTLDILICAEEEEEEKRSYSYIEKRNMAIWIIGVMFYKLGLETFQGSITIIALEKWGDEKHRKYGLLRGLDQLFQCVGSILIAPLIRRFATRNILLFTSLIFAVLSALLMIIDFGTHGRIKTSISTDPTDESKAPPYLGSFDPNTLFPIMCSSGLVYGMIELIRRIIPRDIVGGNITKLRKMDALVHILYEVSGTLSALLSWLLVSRLGSVYGLVATPGFFACAAMAWHFLALPSPPKSTARASYAVQLLYGVKYFFQSISKGFCVIFTKRAFMWLPVGYSIALYTHRYIENGLIPFIAQDIFHNPAASRILVSGSNLGELIGAALVFVLGDRIPTPMPWIRADALLLLLVWVLPFYPAQDTSTGALWRLAPLFIPISFGWAAGDVSLAAYIQSALAGDRDEQRDENISNLGAVMAFLYSVYIVLFAVLAPVLGMVADKGGDVRVTVVWVGGVQVSVVAALLVGSTFVPRGGAGWNPRLGG</sequence>
<name>A0A3N4L3C1_9PEZI</name>